<dbReference type="InterPro" id="IPR020449">
    <property type="entry name" value="Tscrpt_reg_AraC-type_HTH"/>
</dbReference>
<dbReference type="InterPro" id="IPR009057">
    <property type="entry name" value="Homeodomain-like_sf"/>
</dbReference>
<dbReference type="InterPro" id="IPR018060">
    <property type="entry name" value="HTH_AraC"/>
</dbReference>
<dbReference type="GO" id="GO:0003700">
    <property type="term" value="F:DNA-binding transcription factor activity"/>
    <property type="evidence" value="ECO:0007669"/>
    <property type="project" value="InterPro"/>
</dbReference>
<accession>A0A1E8F8F2</accession>
<dbReference type="EMBL" id="MJIC01000021">
    <property type="protein sequence ID" value="OFI32199.1"/>
    <property type="molecule type" value="Genomic_DNA"/>
</dbReference>
<keyword evidence="2" id="KW-0238">DNA-binding</keyword>
<dbReference type="GO" id="GO:0043565">
    <property type="term" value="F:sequence-specific DNA binding"/>
    <property type="evidence" value="ECO:0007669"/>
    <property type="project" value="InterPro"/>
</dbReference>
<dbReference type="Pfam" id="PF12833">
    <property type="entry name" value="HTH_18"/>
    <property type="match status" value="1"/>
</dbReference>
<dbReference type="Gene3D" id="1.10.10.60">
    <property type="entry name" value="Homeodomain-like"/>
    <property type="match status" value="2"/>
</dbReference>
<evidence type="ECO:0000256" key="3">
    <source>
        <dbReference type="ARBA" id="ARBA00023163"/>
    </source>
</evidence>
<evidence type="ECO:0000256" key="2">
    <source>
        <dbReference type="ARBA" id="ARBA00023125"/>
    </source>
</evidence>
<dbReference type="SUPFAM" id="SSF46689">
    <property type="entry name" value="Homeodomain-like"/>
    <property type="match status" value="2"/>
</dbReference>
<keyword evidence="1" id="KW-0805">Transcription regulation</keyword>
<dbReference type="SUPFAM" id="SSF51215">
    <property type="entry name" value="Regulatory protein AraC"/>
    <property type="match status" value="1"/>
</dbReference>
<organism evidence="5 6">
    <name type="scientific">Alteromonas lipolytica</name>
    <dbReference type="NCBI Taxonomy" id="1856405"/>
    <lineage>
        <taxon>Bacteria</taxon>
        <taxon>Pseudomonadati</taxon>
        <taxon>Pseudomonadota</taxon>
        <taxon>Gammaproteobacteria</taxon>
        <taxon>Alteromonadales</taxon>
        <taxon>Alteromonadaceae</taxon>
        <taxon>Alteromonas/Salinimonas group</taxon>
        <taxon>Alteromonas</taxon>
    </lineage>
</organism>
<evidence type="ECO:0000313" key="5">
    <source>
        <dbReference type="EMBL" id="OFI32199.1"/>
    </source>
</evidence>
<comment type="caution">
    <text evidence="5">The sequence shown here is derived from an EMBL/GenBank/DDBJ whole genome shotgun (WGS) entry which is preliminary data.</text>
</comment>
<evidence type="ECO:0000313" key="6">
    <source>
        <dbReference type="Proteomes" id="UP000176037"/>
    </source>
</evidence>
<dbReference type="PANTHER" id="PTHR46796">
    <property type="entry name" value="HTH-TYPE TRANSCRIPTIONAL ACTIVATOR RHAS-RELATED"/>
    <property type="match status" value="1"/>
</dbReference>
<gene>
    <name evidence="5" type="ORF">BFC17_08230</name>
</gene>
<dbReference type="InterPro" id="IPR050204">
    <property type="entry name" value="AraC_XylS_family_regulators"/>
</dbReference>
<dbReference type="STRING" id="1856405.BFC17_08230"/>
<proteinExistence type="predicted"/>
<keyword evidence="6" id="KW-1185">Reference proteome</keyword>
<dbReference type="SMART" id="SM00342">
    <property type="entry name" value="HTH_ARAC"/>
    <property type="match status" value="1"/>
</dbReference>
<evidence type="ECO:0000259" key="4">
    <source>
        <dbReference type="PROSITE" id="PS01124"/>
    </source>
</evidence>
<keyword evidence="3" id="KW-0804">Transcription</keyword>
<dbReference type="PANTHER" id="PTHR46796:SF7">
    <property type="entry name" value="ARAC FAMILY TRANSCRIPTIONAL REGULATOR"/>
    <property type="match status" value="1"/>
</dbReference>
<dbReference type="InterPro" id="IPR037923">
    <property type="entry name" value="HTH-like"/>
</dbReference>
<dbReference type="Proteomes" id="UP000176037">
    <property type="component" value="Unassembled WGS sequence"/>
</dbReference>
<dbReference type="InterPro" id="IPR032783">
    <property type="entry name" value="AraC_lig"/>
</dbReference>
<reference evidence="5 6" key="1">
    <citation type="submission" date="2016-09" db="EMBL/GenBank/DDBJ databases">
        <title>Alteromonas lipolytica, a new species isolated from sea water.</title>
        <authorList>
            <person name="Wu Y.-H."/>
            <person name="Cheng H."/>
            <person name="Xu X.-W."/>
        </authorList>
    </citation>
    <scope>NUCLEOTIDE SEQUENCE [LARGE SCALE GENOMIC DNA]</scope>
    <source>
        <strain evidence="5 6">JW12</strain>
    </source>
</reference>
<dbReference type="PRINTS" id="PR00032">
    <property type="entry name" value="HTHARAC"/>
</dbReference>
<dbReference type="PROSITE" id="PS01124">
    <property type="entry name" value="HTH_ARAC_FAMILY_2"/>
    <property type="match status" value="1"/>
</dbReference>
<feature type="domain" description="HTH araC/xylS-type" evidence="4">
    <location>
        <begin position="176"/>
        <end position="274"/>
    </location>
</feature>
<dbReference type="AlphaFoldDB" id="A0A1E8F8F2"/>
<name>A0A1E8F8F2_9ALTE</name>
<dbReference type="Pfam" id="PF12852">
    <property type="entry name" value="Cupin_6"/>
    <property type="match status" value="1"/>
</dbReference>
<sequence>MPVNTDGMQFHFNTGGVARVSTREQIITLHSGDILLFKPGMAHVICSSLDCSAIPFDKLPLKFVSEGYRTLELNGGGYTTNLLCGVISLSEAENRTLFTTLPDYLLIRTTAHHSSKLIRYFSELIMRETQENEKPAGSVITQLADVLMMSVLKECCNCVSSIPDSQIRYLNDQRIANAMQMLRDAPSAAWTLEKLAKKVGMSRTSFAVQFKDLVGHSPMDFLTACRMDQAFTALQYSDDSILSIALDAGYQSESAFSRAFKKAKGQTPGAVRKLAQNN</sequence>
<protein>
    <recommendedName>
        <fullName evidence="4">HTH araC/xylS-type domain-containing protein</fullName>
    </recommendedName>
</protein>
<evidence type="ECO:0000256" key="1">
    <source>
        <dbReference type="ARBA" id="ARBA00023015"/>
    </source>
</evidence>